<name>A0ABR4BHH0_9LECA</name>
<dbReference type="InterPro" id="IPR034110">
    <property type="entry name" value="LSMD1_Sm"/>
</dbReference>
<evidence type="ECO:0000259" key="1">
    <source>
        <dbReference type="PROSITE" id="PS52002"/>
    </source>
</evidence>
<dbReference type="InterPro" id="IPR010920">
    <property type="entry name" value="LSM_dom_sf"/>
</dbReference>
<gene>
    <name evidence="2" type="ORF">ABVK25_002844</name>
</gene>
<dbReference type="InterPro" id="IPR047575">
    <property type="entry name" value="Sm"/>
</dbReference>
<proteinExistence type="predicted"/>
<dbReference type="PROSITE" id="PS52002">
    <property type="entry name" value="SM"/>
    <property type="match status" value="1"/>
</dbReference>
<reference evidence="2 3" key="1">
    <citation type="submission" date="2024-09" db="EMBL/GenBank/DDBJ databases">
        <title>Rethinking Asexuality: The Enigmatic Case of Functional Sexual Genes in Lepraria (Stereocaulaceae).</title>
        <authorList>
            <person name="Doellman M."/>
            <person name="Sun Y."/>
            <person name="Barcenas-Pena A."/>
            <person name="Lumbsch H.T."/>
            <person name="Grewe F."/>
        </authorList>
    </citation>
    <scope>NUCLEOTIDE SEQUENCE [LARGE SCALE GENOMIC DNA]</scope>
    <source>
        <strain evidence="2 3">Grewe 0041</strain>
    </source>
</reference>
<comment type="caution">
    <text evidence="2">The sequence shown here is derived from an EMBL/GenBank/DDBJ whole genome shotgun (WGS) entry which is preliminary data.</text>
</comment>
<feature type="domain" description="Sm" evidence="1">
    <location>
        <begin position="5"/>
        <end position="98"/>
    </location>
</feature>
<dbReference type="Pfam" id="PF01423">
    <property type="entry name" value="LSM"/>
    <property type="match status" value="1"/>
</dbReference>
<organism evidence="2 3">
    <name type="scientific">Lepraria finkii</name>
    <dbReference type="NCBI Taxonomy" id="1340010"/>
    <lineage>
        <taxon>Eukaryota</taxon>
        <taxon>Fungi</taxon>
        <taxon>Dikarya</taxon>
        <taxon>Ascomycota</taxon>
        <taxon>Pezizomycotina</taxon>
        <taxon>Lecanoromycetes</taxon>
        <taxon>OSLEUM clade</taxon>
        <taxon>Lecanoromycetidae</taxon>
        <taxon>Lecanorales</taxon>
        <taxon>Lecanorineae</taxon>
        <taxon>Stereocaulaceae</taxon>
        <taxon>Lepraria</taxon>
    </lineage>
</organism>
<dbReference type="EMBL" id="JBHFEH010000006">
    <property type="protein sequence ID" value="KAL2057105.1"/>
    <property type="molecule type" value="Genomic_DNA"/>
</dbReference>
<dbReference type="SUPFAM" id="SSF50182">
    <property type="entry name" value="Sm-like ribonucleoproteins"/>
    <property type="match status" value="1"/>
</dbReference>
<dbReference type="Gene3D" id="2.30.30.100">
    <property type="match status" value="1"/>
</dbReference>
<protein>
    <recommendedName>
        <fullName evidence="1">Sm domain-containing protein</fullName>
    </recommendedName>
</protein>
<accession>A0ABR4BHH0</accession>
<dbReference type="SMART" id="SM00651">
    <property type="entry name" value="Sm"/>
    <property type="match status" value="1"/>
</dbReference>
<dbReference type="PANTHER" id="PTHR10701">
    <property type="entry name" value="SMALL NUCLEAR RIBONUCLEOPROTEIN-ASSOCIATED PROTEIN B AND N"/>
    <property type="match status" value="1"/>
</dbReference>
<dbReference type="Proteomes" id="UP001590951">
    <property type="component" value="Unassembled WGS sequence"/>
</dbReference>
<dbReference type="InterPro" id="IPR001163">
    <property type="entry name" value="Sm_dom_euk/arc"/>
</dbReference>
<keyword evidence="3" id="KW-1185">Reference proteome</keyword>
<dbReference type="PANTHER" id="PTHR10701:SF5">
    <property type="entry name" value="N-ALPHA-ACETYLTRANSFERASE 38, NATC AUXILIARY SUBUNIT"/>
    <property type="match status" value="1"/>
</dbReference>
<dbReference type="CDD" id="cd06168">
    <property type="entry name" value="LSMD1"/>
    <property type="match status" value="1"/>
</dbReference>
<evidence type="ECO:0000313" key="2">
    <source>
        <dbReference type="EMBL" id="KAL2057105.1"/>
    </source>
</evidence>
<evidence type="ECO:0000313" key="3">
    <source>
        <dbReference type="Proteomes" id="UP001590951"/>
    </source>
</evidence>
<dbReference type="InterPro" id="IPR050914">
    <property type="entry name" value="snRNP_SmB/NAA38-like"/>
</dbReference>
<sequence length="98" mass="10963">MDNTKATEYLKALLNKKLRVYINDARMFLGDFKCTDNECNIILSQSYEYRPPTPSALQTAAQANTSSIASVKVDMTSRFLGLIVVPGHHITKIEVEDP</sequence>